<dbReference type="InterPro" id="IPR036388">
    <property type="entry name" value="WH-like_DNA-bd_sf"/>
</dbReference>
<evidence type="ECO:0000256" key="4">
    <source>
        <dbReference type="ARBA" id="ARBA00023163"/>
    </source>
</evidence>
<dbReference type="InterPro" id="IPR000847">
    <property type="entry name" value="LysR_HTH_N"/>
</dbReference>
<sequence length="319" mass="35862">MISPKFSSLPIFVAVVELGSFSAAANQLNITKSAVSKRLTQLENILGVRLFHRTTRQIHLTEAGERLYFYASQSLSYAKQGMDAVSELQGEPQGKLKIATPMSFGIRHIAPYISEFLKRYPKLEIDLQLEDQMIDLLQGGFDLAIRIGHLPVSNLIAKRLTGCKSVLCASPGYIAQAGIPEHPADLRHHNCLLYSYFRGGHAWTFHQREKEYKVVPKGNLVMNNSEGIRRAALDGLGIAQLPTFMIGKDLTDGHLVPVMPRYHLPDHAVYAVYPDRQYLPHKVRLFIDFIQSRFGADTPYWDQGFQRAQSTAPDDKKPC</sequence>
<dbReference type="SUPFAM" id="SSF46785">
    <property type="entry name" value="Winged helix' DNA-binding domain"/>
    <property type="match status" value="1"/>
</dbReference>
<organism evidence="7 8">
    <name type="scientific">Vibrio mangrovi</name>
    <dbReference type="NCBI Taxonomy" id="474394"/>
    <lineage>
        <taxon>Bacteria</taxon>
        <taxon>Pseudomonadati</taxon>
        <taxon>Pseudomonadota</taxon>
        <taxon>Gammaproteobacteria</taxon>
        <taxon>Vibrionales</taxon>
        <taxon>Vibrionaceae</taxon>
        <taxon>Vibrio</taxon>
    </lineage>
</organism>
<dbReference type="EMBL" id="JAWRCO010000002">
    <property type="protein sequence ID" value="MDW6005537.1"/>
    <property type="molecule type" value="Genomic_DNA"/>
</dbReference>
<dbReference type="InterPro" id="IPR036390">
    <property type="entry name" value="WH_DNA-bd_sf"/>
</dbReference>
<evidence type="ECO:0000256" key="3">
    <source>
        <dbReference type="ARBA" id="ARBA00023125"/>
    </source>
</evidence>
<keyword evidence="4" id="KW-0804">Transcription</keyword>
<dbReference type="Gene3D" id="1.10.10.10">
    <property type="entry name" value="Winged helix-like DNA-binding domain superfamily/Winged helix DNA-binding domain"/>
    <property type="match status" value="1"/>
</dbReference>
<dbReference type="Gene3D" id="3.40.190.290">
    <property type="match status" value="1"/>
</dbReference>
<evidence type="ECO:0000313" key="8">
    <source>
        <dbReference type="Proteomes" id="UP000196125"/>
    </source>
</evidence>
<dbReference type="CDD" id="cd08422">
    <property type="entry name" value="PBP2_CrgA_like"/>
    <property type="match status" value="1"/>
</dbReference>
<keyword evidence="9" id="KW-1185">Reference proteome</keyword>
<dbReference type="PRINTS" id="PR00039">
    <property type="entry name" value="HTHLYSR"/>
</dbReference>
<dbReference type="InterPro" id="IPR005119">
    <property type="entry name" value="LysR_subst-bd"/>
</dbReference>
<name>A0A1Y6ISR1_9VIBR</name>
<dbReference type="PANTHER" id="PTHR30537:SF5">
    <property type="entry name" value="HTH-TYPE TRANSCRIPTIONAL ACTIVATOR TTDR-RELATED"/>
    <property type="match status" value="1"/>
</dbReference>
<proteinExistence type="inferred from homology"/>
<dbReference type="FunFam" id="1.10.10.10:FF:000001">
    <property type="entry name" value="LysR family transcriptional regulator"/>
    <property type="match status" value="1"/>
</dbReference>
<accession>A0A1Y6ISR1</accession>
<dbReference type="GO" id="GO:0043565">
    <property type="term" value="F:sequence-specific DNA binding"/>
    <property type="evidence" value="ECO:0007669"/>
    <property type="project" value="TreeGrafter"/>
</dbReference>
<keyword evidence="2" id="KW-0805">Transcription regulation</keyword>
<evidence type="ECO:0000313" key="7">
    <source>
        <dbReference type="EMBL" id="SMS00707.1"/>
    </source>
</evidence>
<dbReference type="PANTHER" id="PTHR30537">
    <property type="entry name" value="HTH-TYPE TRANSCRIPTIONAL REGULATOR"/>
    <property type="match status" value="1"/>
</dbReference>
<dbReference type="EMBL" id="FXXI01000003">
    <property type="protein sequence ID" value="SMS00707.1"/>
    <property type="molecule type" value="Genomic_DNA"/>
</dbReference>
<dbReference type="OrthoDB" id="9786526at2"/>
<reference evidence="6 9" key="2">
    <citation type="submission" date="2023-11" db="EMBL/GenBank/DDBJ databases">
        <title>Plant-associative lifestyle of Vibrio porteresiae and its evolutionary dynamics.</title>
        <authorList>
            <person name="Rameshkumar N."/>
            <person name="Kirti K."/>
        </authorList>
    </citation>
    <scope>NUCLEOTIDE SEQUENCE [LARGE SCALE GENOMIC DNA]</scope>
    <source>
        <strain evidence="6 9">MSSRF38</strain>
    </source>
</reference>
<evidence type="ECO:0000313" key="6">
    <source>
        <dbReference type="EMBL" id="MDW6005537.1"/>
    </source>
</evidence>
<dbReference type="Pfam" id="PF00126">
    <property type="entry name" value="HTH_1"/>
    <property type="match status" value="1"/>
</dbReference>
<dbReference type="SUPFAM" id="SSF53850">
    <property type="entry name" value="Periplasmic binding protein-like II"/>
    <property type="match status" value="1"/>
</dbReference>
<gene>
    <name evidence="7" type="primary">dmlR_9</name>
    <name evidence="6" type="ORF">SBX37_21935</name>
    <name evidence="7" type="ORF">VIM7927_01976</name>
</gene>
<dbReference type="GO" id="GO:0003700">
    <property type="term" value="F:DNA-binding transcription factor activity"/>
    <property type="evidence" value="ECO:0007669"/>
    <property type="project" value="InterPro"/>
</dbReference>
<reference evidence="7 8" key="1">
    <citation type="submission" date="2017-05" db="EMBL/GenBank/DDBJ databases">
        <authorList>
            <person name="Song R."/>
            <person name="Chenine A.L."/>
            <person name="Ruprecht R.M."/>
        </authorList>
    </citation>
    <scope>NUCLEOTIDE SEQUENCE [LARGE SCALE GENOMIC DNA]</scope>
    <source>
        <strain evidence="7 8">CECT 7927</strain>
    </source>
</reference>
<keyword evidence="3" id="KW-0238">DNA-binding</keyword>
<feature type="domain" description="HTH lysR-type" evidence="5">
    <location>
        <begin position="4"/>
        <end position="61"/>
    </location>
</feature>
<dbReference type="RefSeq" id="WP_087480770.1">
    <property type="nucleotide sequence ID" value="NZ_AP024884.1"/>
</dbReference>
<evidence type="ECO:0000256" key="2">
    <source>
        <dbReference type="ARBA" id="ARBA00023015"/>
    </source>
</evidence>
<dbReference type="Pfam" id="PF03466">
    <property type="entry name" value="LysR_substrate"/>
    <property type="match status" value="1"/>
</dbReference>
<evidence type="ECO:0000256" key="1">
    <source>
        <dbReference type="ARBA" id="ARBA00009437"/>
    </source>
</evidence>
<dbReference type="PROSITE" id="PS50931">
    <property type="entry name" value="HTH_LYSR"/>
    <property type="match status" value="1"/>
</dbReference>
<dbReference type="FunFam" id="3.40.190.290:FF:000001">
    <property type="entry name" value="Transcriptional regulator, LysR family"/>
    <property type="match status" value="1"/>
</dbReference>
<dbReference type="GO" id="GO:0006351">
    <property type="term" value="P:DNA-templated transcription"/>
    <property type="evidence" value="ECO:0007669"/>
    <property type="project" value="TreeGrafter"/>
</dbReference>
<dbReference type="AlphaFoldDB" id="A0A1Y6ISR1"/>
<comment type="similarity">
    <text evidence="1">Belongs to the LysR transcriptional regulatory family.</text>
</comment>
<evidence type="ECO:0000259" key="5">
    <source>
        <dbReference type="PROSITE" id="PS50931"/>
    </source>
</evidence>
<protein>
    <submittedName>
        <fullName evidence="7">HTH-type transcriptional regulator DmlR</fullName>
    </submittedName>
    <submittedName>
        <fullName evidence="6">LysR family transcriptional regulator</fullName>
    </submittedName>
</protein>
<dbReference type="Proteomes" id="UP001283366">
    <property type="component" value="Unassembled WGS sequence"/>
</dbReference>
<evidence type="ECO:0000313" key="9">
    <source>
        <dbReference type="Proteomes" id="UP001283366"/>
    </source>
</evidence>
<dbReference type="InterPro" id="IPR058163">
    <property type="entry name" value="LysR-type_TF_proteobact-type"/>
</dbReference>
<dbReference type="Proteomes" id="UP000196125">
    <property type="component" value="Unassembled WGS sequence"/>
</dbReference>